<dbReference type="Gene3D" id="2.40.30.170">
    <property type="match status" value="1"/>
</dbReference>
<dbReference type="PANTHER" id="PTHR30386:SF26">
    <property type="entry name" value="TRANSPORT PROTEIN COMB"/>
    <property type="match status" value="1"/>
</dbReference>
<reference evidence="14 15" key="1">
    <citation type="submission" date="2017-07" db="EMBL/GenBank/DDBJ databases">
        <title>A draft genome sequence of Komagataeibacter sp. T5K1.</title>
        <authorList>
            <person name="Skraban J."/>
            <person name="Cleenwerck I."/>
            <person name="Vandamme P."/>
            <person name="Trcek J."/>
        </authorList>
    </citation>
    <scope>NUCLEOTIDE SEQUENCE [LARGE SCALE GENOMIC DNA]</scope>
    <source>
        <strain evidence="14 15">T5K1</strain>
    </source>
</reference>
<keyword evidence="6 9" id="KW-0812">Transmembrane</keyword>
<evidence type="ECO:0000313" key="15">
    <source>
        <dbReference type="Proteomes" id="UP000247609"/>
    </source>
</evidence>
<dbReference type="Proteomes" id="UP000247609">
    <property type="component" value="Unassembled WGS sequence"/>
</dbReference>
<evidence type="ECO:0000259" key="12">
    <source>
        <dbReference type="Pfam" id="PF25994"/>
    </source>
</evidence>
<evidence type="ECO:0000256" key="9">
    <source>
        <dbReference type="RuleBase" id="RU365093"/>
    </source>
</evidence>
<evidence type="ECO:0000256" key="3">
    <source>
        <dbReference type="ARBA" id="ARBA00022448"/>
    </source>
</evidence>
<evidence type="ECO:0000256" key="1">
    <source>
        <dbReference type="ARBA" id="ARBA00004377"/>
    </source>
</evidence>
<organism evidence="14 15">
    <name type="scientific">Novacetimonas pomaceti</name>
    <dbReference type="NCBI Taxonomy" id="2021998"/>
    <lineage>
        <taxon>Bacteria</taxon>
        <taxon>Pseudomonadati</taxon>
        <taxon>Pseudomonadota</taxon>
        <taxon>Alphaproteobacteria</taxon>
        <taxon>Acetobacterales</taxon>
        <taxon>Acetobacteraceae</taxon>
        <taxon>Novacetimonas</taxon>
    </lineage>
</organism>
<feature type="transmembrane region" description="Helical" evidence="9">
    <location>
        <begin position="73"/>
        <end position="97"/>
    </location>
</feature>
<accession>A0A318QFS2</accession>
<keyword evidence="10" id="KW-0175">Coiled coil</keyword>
<feature type="domain" description="AprE-like long alpha-helical hairpin" evidence="12">
    <location>
        <begin position="150"/>
        <end position="325"/>
    </location>
</feature>
<dbReference type="EMBL" id="NOXG01000003">
    <property type="protein sequence ID" value="PYD76222.1"/>
    <property type="molecule type" value="Genomic_DNA"/>
</dbReference>
<evidence type="ECO:0000256" key="2">
    <source>
        <dbReference type="ARBA" id="ARBA00009477"/>
    </source>
</evidence>
<proteinExistence type="inferred from homology"/>
<name>A0A318QFS2_9PROT</name>
<dbReference type="AlphaFoldDB" id="A0A318QFS2"/>
<dbReference type="InterPro" id="IPR010129">
    <property type="entry name" value="T1SS_HlyD"/>
</dbReference>
<dbReference type="PANTHER" id="PTHR30386">
    <property type="entry name" value="MEMBRANE FUSION SUBUNIT OF EMRAB-TOLC MULTIDRUG EFFLUX PUMP"/>
    <property type="match status" value="1"/>
</dbReference>
<evidence type="ECO:0000256" key="8">
    <source>
        <dbReference type="ARBA" id="ARBA00023136"/>
    </source>
</evidence>
<evidence type="ECO:0000259" key="13">
    <source>
        <dbReference type="Pfam" id="PF26002"/>
    </source>
</evidence>
<evidence type="ECO:0000256" key="11">
    <source>
        <dbReference type="SAM" id="MobiDB-lite"/>
    </source>
</evidence>
<dbReference type="NCBIfam" id="TIGR01843">
    <property type="entry name" value="type_I_hlyD"/>
    <property type="match status" value="1"/>
</dbReference>
<dbReference type="InterPro" id="IPR050739">
    <property type="entry name" value="MFP"/>
</dbReference>
<keyword evidence="5 9" id="KW-0997">Cell inner membrane</keyword>
<evidence type="ECO:0000256" key="5">
    <source>
        <dbReference type="ARBA" id="ARBA00022519"/>
    </source>
</evidence>
<dbReference type="SUPFAM" id="SSF111369">
    <property type="entry name" value="HlyD-like secretion proteins"/>
    <property type="match status" value="1"/>
</dbReference>
<dbReference type="RefSeq" id="WP_110528007.1">
    <property type="nucleotide sequence ID" value="NZ_NOXG01000003.1"/>
</dbReference>
<evidence type="ECO:0000256" key="7">
    <source>
        <dbReference type="ARBA" id="ARBA00022989"/>
    </source>
</evidence>
<feature type="region of interest" description="Disordered" evidence="11">
    <location>
        <begin position="1"/>
        <end position="29"/>
    </location>
</feature>
<comment type="similarity">
    <text evidence="2 9">Belongs to the membrane fusion protein (MFP) (TC 8.A.1) family.</text>
</comment>
<dbReference type="Gene3D" id="1.10.287.470">
    <property type="entry name" value="Helix hairpin bin"/>
    <property type="match status" value="1"/>
</dbReference>
<dbReference type="GO" id="GO:0005886">
    <property type="term" value="C:plasma membrane"/>
    <property type="evidence" value="ECO:0007669"/>
    <property type="project" value="UniProtKB-SubCell"/>
</dbReference>
<dbReference type="Pfam" id="PF26002">
    <property type="entry name" value="Beta-barrel_AprE"/>
    <property type="match status" value="1"/>
</dbReference>
<dbReference type="Pfam" id="PF25994">
    <property type="entry name" value="HH_AprE"/>
    <property type="match status" value="1"/>
</dbReference>
<keyword evidence="8 9" id="KW-0472">Membrane</keyword>
<dbReference type="PRINTS" id="PR01490">
    <property type="entry name" value="RTXTOXIND"/>
</dbReference>
<keyword evidence="7 9" id="KW-1133">Transmembrane helix</keyword>
<comment type="caution">
    <text evidence="14">The sequence shown here is derived from an EMBL/GenBank/DDBJ whole genome shotgun (WGS) entry which is preliminary data.</text>
</comment>
<feature type="compositionally biased region" description="Basic and acidic residues" evidence="11">
    <location>
        <begin position="1"/>
        <end position="17"/>
    </location>
</feature>
<keyword evidence="4 9" id="KW-1003">Cell membrane</keyword>
<gene>
    <name evidence="14" type="ORF">CFR71_05060</name>
</gene>
<evidence type="ECO:0000256" key="6">
    <source>
        <dbReference type="ARBA" id="ARBA00022692"/>
    </source>
</evidence>
<dbReference type="GO" id="GO:0015031">
    <property type="term" value="P:protein transport"/>
    <property type="evidence" value="ECO:0007669"/>
    <property type="project" value="InterPro"/>
</dbReference>
<protein>
    <recommendedName>
        <fullName evidence="9">Membrane fusion protein (MFP) family protein</fullName>
    </recommendedName>
</protein>
<feature type="coiled-coil region" evidence="10">
    <location>
        <begin position="199"/>
        <end position="226"/>
    </location>
</feature>
<dbReference type="Gene3D" id="2.40.50.100">
    <property type="match status" value="1"/>
</dbReference>
<dbReference type="InterPro" id="IPR058781">
    <property type="entry name" value="HH_AprE-like"/>
</dbReference>
<feature type="domain" description="AprE-like beta-barrel" evidence="13">
    <location>
        <begin position="370"/>
        <end position="478"/>
    </location>
</feature>
<dbReference type="InterPro" id="IPR058982">
    <property type="entry name" value="Beta-barrel_AprE"/>
</dbReference>
<keyword evidence="3 9" id="KW-0813">Transport</keyword>
<evidence type="ECO:0000256" key="4">
    <source>
        <dbReference type="ARBA" id="ARBA00022475"/>
    </source>
</evidence>
<sequence length="501" mass="54198">MSERDMNSHDESHDHDGGNGANPSGEAGGNARRQLARLLPAADGAQTPAPMPPGLLEFYSPSAALIDMPPQDAALYVTWVIGGLALAGLLVMIFLPLDRVVTTNGRLVAADGTIVVQPLETSIIRSINVHEGDIVHKGDILAQLDPTISDADVENMRRQAAAYRAEIARLTAEAAGHDYAPDMSDPASVQEAADFMRRKSEYSAKVANYDRQIAGLQSDLQGYEASTAMYAARAKVATDVRDMRVRLQHEQVGSRLSTLASQDSLMEIVRSQITARHDADATRARLDAMKAQRDGYIGNWQATVYQDLSAAQHHLADADSSYRKALLHHTLVQMRAPQDAVVLSIARLSTGSVLQVASPLMTLIPVDGRLEVEAMMRGLDVGYVRPGDRALLKFAAFPYTQYGGADATVRVISADSFAEGNGGNNGGMLAQQGASASGDPQSAYYRVRLVIDRYTLHGVPSFFHPQPGMPVEADIHVGRRTMMQYLLNRLIPAMTDGMREP</sequence>
<comment type="subcellular location">
    <subcellularLocation>
        <location evidence="1 9">Cell inner membrane</location>
        <topology evidence="1 9">Single-pass membrane protein</topology>
    </subcellularLocation>
</comment>
<evidence type="ECO:0000256" key="10">
    <source>
        <dbReference type="SAM" id="Coils"/>
    </source>
</evidence>
<evidence type="ECO:0000313" key="14">
    <source>
        <dbReference type="EMBL" id="PYD76222.1"/>
    </source>
</evidence>